<dbReference type="Gene3D" id="3.10.100.10">
    <property type="entry name" value="Mannose-Binding Protein A, subunit A"/>
    <property type="match status" value="1"/>
</dbReference>
<evidence type="ECO:0000313" key="3">
    <source>
        <dbReference type="EMBL" id="KRF98771.1"/>
    </source>
</evidence>
<dbReference type="SUPFAM" id="SSF56436">
    <property type="entry name" value="C-type lectin-like"/>
    <property type="match status" value="1"/>
</dbReference>
<dbReference type="InterPro" id="IPR016186">
    <property type="entry name" value="C-type_lectin-like/link_sf"/>
</dbReference>
<dbReference type="InterPro" id="IPR016187">
    <property type="entry name" value="CTDL_fold"/>
</dbReference>
<sequence>MYGKYCIPLFLLGLLARTMASPVQPIDNNTNFTVYSPTNAALGPRPLFTQIGNKFYFIETEVTKNWHDAYATCRQMGAHLISFNTADEWVAVTNYLVKNDINLYYWTSGSELAIQGNHVWFPTSDPIALNLWKPGEPNNQGGVEHCDTFTSDGLYDVNCTKLRRYICIL</sequence>
<feature type="domain" description="C-type lectin" evidence="2">
    <location>
        <begin position="51"/>
        <end position="168"/>
    </location>
</feature>
<dbReference type="InParanoid" id="A0A0Q9WRC5"/>
<evidence type="ECO:0000259" key="2">
    <source>
        <dbReference type="PROSITE" id="PS50041"/>
    </source>
</evidence>
<reference evidence="3 4" key="1">
    <citation type="journal article" date="2007" name="Nature">
        <title>Evolution of genes and genomes on the Drosophila phylogeny.</title>
        <authorList>
            <consortium name="Drosophila 12 Genomes Consortium"/>
            <person name="Clark A.G."/>
            <person name="Eisen M.B."/>
            <person name="Smith D.R."/>
            <person name="Bergman C.M."/>
            <person name="Oliver B."/>
            <person name="Markow T.A."/>
            <person name="Kaufman T.C."/>
            <person name="Kellis M."/>
            <person name="Gelbart W."/>
            <person name="Iyer V.N."/>
            <person name="Pollard D.A."/>
            <person name="Sackton T.B."/>
            <person name="Larracuente A.M."/>
            <person name="Singh N.D."/>
            <person name="Abad J.P."/>
            <person name="Abt D.N."/>
            <person name="Adryan B."/>
            <person name="Aguade M."/>
            <person name="Akashi H."/>
            <person name="Anderson W.W."/>
            <person name="Aquadro C.F."/>
            <person name="Ardell D.H."/>
            <person name="Arguello R."/>
            <person name="Artieri C.G."/>
            <person name="Barbash D.A."/>
            <person name="Barker D."/>
            <person name="Barsanti P."/>
            <person name="Batterham P."/>
            <person name="Batzoglou S."/>
            <person name="Begun D."/>
            <person name="Bhutkar A."/>
            <person name="Blanco E."/>
            <person name="Bosak S.A."/>
            <person name="Bradley R.K."/>
            <person name="Brand A.D."/>
            <person name="Brent M.R."/>
            <person name="Brooks A.N."/>
            <person name="Brown R.H."/>
            <person name="Butlin R.K."/>
            <person name="Caggese C."/>
            <person name="Calvi B.R."/>
            <person name="Bernardo de Carvalho A."/>
            <person name="Caspi A."/>
            <person name="Castrezana S."/>
            <person name="Celniker S.E."/>
            <person name="Chang J.L."/>
            <person name="Chapple C."/>
            <person name="Chatterji S."/>
            <person name="Chinwalla A."/>
            <person name="Civetta A."/>
            <person name="Clifton S.W."/>
            <person name="Comeron J.M."/>
            <person name="Costello J.C."/>
            <person name="Coyne J.A."/>
            <person name="Daub J."/>
            <person name="David R.G."/>
            <person name="Delcher A.L."/>
            <person name="Delehaunty K."/>
            <person name="Do C.B."/>
            <person name="Ebling H."/>
            <person name="Edwards K."/>
            <person name="Eickbush T."/>
            <person name="Evans J.D."/>
            <person name="Filipski A."/>
            <person name="Findeiss S."/>
            <person name="Freyhult E."/>
            <person name="Fulton L."/>
            <person name="Fulton R."/>
            <person name="Garcia A.C."/>
            <person name="Gardiner A."/>
            <person name="Garfield D.A."/>
            <person name="Garvin B.E."/>
            <person name="Gibson G."/>
            <person name="Gilbert D."/>
            <person name="Gnerre S."/>
            <person name="Godfrey J."/>
            <person name="Good R."/>
            <person name="Gotea V."/>
            <person name="Gravely B."/>
            <person name="Greenberg A.J."/>
            <person name="Griffiths-Jones S."/>
            <person name="Gross S."/>
            <person name="Guigo R."/>
            <person name="Gustafson E.A."/>
            <person name="Haerty W."/>
            <person name="Hahn M.W."/>
            <person name="Halligan D.L."/>
            <person name="Halpern A.L."/>
            <person name="Halter G.M."/>
            <person name="Han M.V."/>
            <person name="Heger A."/>
            <person name="Hillier L."/>
            <person name="Hinrichs A.S."/>
            <person name="Holmes I."/>
            <person name="Hoskins R.A."/>
            <person name="Hubisz M.J."/>
            <person name="Hultmark D."/>
            <person name="Huntley M.A."/>
            <person name="Jaffe D.B."/>
            <person name="Jagadeeshan S."/>
            <person name="Jeck W.R."/>
            <person name="Johnson J."/>
            <person name="Jones C.D."/>
            <person name="Jordan W.C."/>
            <person name="Karpen G.H."/>
            <person name="Kataoka E."/>
            <person name="Keightley P.D."/>
            <person name="Kheradpour P."/>
            <person name="Kirkness E.F."/>
            <person name="Koerich L.B."/>
            <person name="Kristiansen K."/>
            <person name="Kudrna D."/>
            <person name="Kulathinal R.J."/>
            <person name="Kumar S."/>
            <person name="Kwok R."/>
            <person name="Lander E."/>
            <person name="Langley C.H."/>
            <person name="Lapoint R."/>
            <person name="Lazzaro B.P."/>
            <person name="Lee S.J."/>
            <person name="Levesque L."/>
            <person name="Li R."/>
            <person name="Lin C.F."/>
            <person name="Lin M.F."/>
            <person name="Lindblad-Toh K."/>
            <person name="Llopart A."/>
            <person name="Long M."/>
            <person name="Low L."/>
            <person name="Lozovsky E."/>
            <person name="Lu J."/>
            <person name="Luo M."/>
            <person name="Machado C.A."/>
            <person name="Makalowski W."/>
            <person name="Marzo M."/>
            <person name="Matsuda M."/>
            <person name="Matzkin L."/>
            <person name="McAllister B."/>
            <person name="McBride C.S."/>
            <person name="McKernan B."/>
            <person name="McKernan K."/>
            <person name="Mendez-Lago M."/>
            <person name="Minx P."/>
            <person name="Mollenhauer M.U."/>
            <person name="Montooth K."/>
            <person name="Mount S.M."/>
            <person name="Mu X."/>
            <person name="Myers E."/>
            <person name="Negre B."/>
            <person name="Newfeld S."/>
            <person name="Nielsen R."/>
            <person name="Noor M.A."/>
            <person name="O'Grady P."/>
            <person name="Pachter L."/>
            <person name="Papaceit M."/>
            <person name="Parisi M.J."/>
            <person name="Parisi M."/>
            <person name="Parts L."/>
            <person name="Pedersen J.S."/>
            <person name="Pesole G."/>
            <person name="Phillippy A.M."/>
            <person name="Ponting C.P."/>
            <person name="Pop M."/>
            <person name="Porcelli D."/>
            <person name="Powell J.R."/>
            <person name="Prohaska S."/>
            <person name="Pruitt K."/>
            <person name="Puig M."/>
            <person name="Quesneville H."/>
            <person name="Ram K.R."/>
            <person name="Rand D."/>
            <person name="Rasmussen M.D."/>
            <person name="Reed L.K."/>
            <person name="Reenan R."/>
            <person name="Reily A."/>
            <person name="Remington K.A."/>
            <person name="Rieger T.T."/>
            <person name="Ritchie M.G."/>
            <person name="Robin C."/>
            <person name="Rogers Y.H."/>
            <person name="Rohde C."/>
            <person name="Rozas J."/>
            <person name="Rubenfield M.J."/>
            <person name="Ruiz A."/>
            <person name="Russo S."/>
            <person name="Salzberg S.L."/>
            <person name="Sanchez-Gracia A."/>
            <person name="Saranga D.J."/>
            <person name="Sato H."/>
            <person name="Schaeffer S.W."/>
            <person name="Schatz M.C."/>
            <person name="Schlenke T."/>
            <person name="Schwartz R."/>
            <person name="Segarra C."/>
            <person name="Singh R.S."/>
            <person name="Sirot L."/>
            <person name="Sirota M."/>
            <person name="Sisneros N.B."/>
            <person name="Smith C.D."/>
            <person name="Smith T.F."/>
            <person name="Spieth J."/>
            <person name="Stage D.E."/>
            <person name="Stark A."/>
            <person name="Stephan W."/>
            <person name="Strausberg R.L."/>
            <person name="Strempel S."/>
            <person name="Sturgill D."/>
            <person name="Sutton G."/>
            <person name="Sutton G.G."/>
            <person name="Tao W."/>
            <person name="Teichmann S."/>
            <person name="Tobari Y.N."/>
            <person name="Tomimura Y."/>
            <person name="Tsolas J.M."/>
            <person name="Valente V.L."/>
            <person name="Venter E."/>
            <person name="Venter J.C."/>
            <person name="Vicario S."/>
            <person name="Vieira F.G."/>
            <person name="Vilella A.J."/>
            <person name="Villasante A."/>
            <person name="Walenz B."/>
            <person name="Wang J."/>
            <person name="Wasserman M."/>
            <person name="Watts T."/>
            <person name="Wilson D."/>
            <person name="Wilson R.K."/>
            <person name="Wing R.A."/>
            <person name="Wolfner M.F."/>
            <person name="Wong A."/>
            <person name="Wong G.K."/>
            <person name="Wu C.I."/>
            <person name="Wu G."/>
            <person name="Yamamoto D."/>
            <person name="Yang H.P."/>
            <person name="Yang S.P."/>
            <person name="Yorke J.A."/>
            <person name="Yoshida K."/>
            <person name="Zdobnov E."/>
            <person name="Zhang P."/>
            <person name="Zhang Y."/>
            <person name="Zimin A.V."/>
            <person name="Baldwin J."/>
            <person name="Abdouelleil A."/>
            <person name="Abdulkadir J."/>
            <person name="Abebe A."/>
            <person name="Abera B."/>
            <person name="Abreu J."/>
            <person name="Acer S.C."/>
            <person name="Aftuck L."/>
            <person name="Alexander A."/>
            <person name="An P."/>
            <person name="Anderson E."/>
            <person name="Anderson S."/>
            <person name="Arachi H."/>
            <person name="Azer M."/>
            <person name="Bachantsang P."/>
            <person name="Barry A."/>
            <person name="Bayul T."/>
            <person name="Berlin A."/>
            <person name="Bessette D."/>
            <person name="Bloom T."/>
            <person name="Blye J."/>
            <person name="Boguslavskiy L."/>
            <person name="Bonnet C."/>
            <person name="Boukhgalter B."/>
            <person name="Bourzgui I."/>
            <person name="Brown A."/>
            <person name="Cahill P."/>
            <person name="Channer S."/>
            <person name="Cheshatsang Y."/>
            <person name="Chuda L."/>
            <person name="Citroen M."/>
            <person name="Collymore A."/>
            <person name="Cooke P."/>
            <person name="Costello M."/>
            <person name="D'Aco K."/>
            <person name="Daza R."/>
            <person name="De Haan G."/>
            <person name="DeGray S."/>
            <person name="DeMaso C."/>
            <person name="Dhargay N."/>
            <person name="Dooley K."/>
            <person name="Dooley E."/>
            <person name="Doricent M."/>
            <person name="Dorje P."/>
            <person name="Dorjee K."/>
            <person name="Dupes A."/>
            <person name="Elong R."/>
            <person name="Falk J."/>
            <person name="Farina A."/>
            <person name="Faro S."/>
            <person name="Ferguson D."/>
            <person name="Fisher S."/>
            <person name="Foley C.D."/>
            <person name="Franke A."/>
            <person name="Friedrich D."/>
            <person name="Gadbois L."/>
            <person name="Gearin G."/>
            <person name="Gearin C.R."/>
            <person name="Giannoukos G."/>
            <person name="Goode T."/>
            <person name="Graham J."/>
            <person name="Grandbois E."/>
            <person name="Grewal S."/>
            <person name="Gyaltsen K."/>
            <person name="Hafez N."/>
            <person name="Hagos B."/>
            <person name="Hall J."/>
            <person name="Henson C."/>
            <person name="Hollinger A."/>
            <person name="Honan T."/>
            <person name="Huard M.D."/>
            <person name="Hughes L."/>
            <person name="Hurhula B."/>
            <person name="Husby M.E."/>
            <person name="Kamat A."/>
            <person name="Kanga B."/>
            <person name="Kashin S."/>
            <person name="Khazanovich D."/>
            <person name="Kisner P."/>
            <person name="Lance K."/>
            <person name="Lara M."/>
            <person name="Lee W."/>
            <person name="Lennon N."/>
            <person name="Letendre F."/>
            <person name="LeVine R."/>
            <person name="Lipovsky A."/>
            <person name="Liu X."/>
            <person name="Liu J."/>
            <person name="Liu S."/>
            <person name="Lokyitsang T."/>
            <person name="Lokyitsang Y."/>
            <person name="Lubonja R."/>
            <person name="Lui A."/>
            <person name="MacDonald P."/>
            <person name="Magnisalis V."/>
            <person name="Maru K."/>
            <person name="Matthews C."/>
            <person name="McCusker W."/>
            <person name="McDonough S."/>
            <person name="Mehta T."/>
            <person name="Meldrim J."/>
            <person name="Meneus L."/>
            <person name="Mihai O."/>
            <person name="Mihalev A."/>
            <person name="Mihova T."/>
            <person name="Mittelman R."/>
            <person name="Mlenga V."/>
            <person name="Montmayeur A."/>
            <person name="Mulrain L."/>
            <person name="Navidi A."/>
            <person name="Naylor J."/>
            <person name="Negash T."/>
            <person name="Nguyen T."/>
            <person name="Nguyen N."/>
            <person name="Nicol R."/>
            <person name="Norbu C."/>
            <person name="Norbu N."/>
            <person name="Novod N."/>
            <person name="O'Neill B."/>
            <person name="Osman S."/>
            <person name="Markiewicz E."/>
            <person name="Oyono O.L."/>
            <person name="Patti C."/>
            <person name="Phunkhang P."/>
            <person name="Pierre F."/>
            <person name="Priest M."/>
            <person name="Raghuraman S."/>
            <person name="Rege F."/>
            <person name="Reyes R."/>
            <person name="Rise C."/>
            <person name="Rogov P."/>
            <person name="Ross K."/>
            <person name="Ryan E."/>
            <person name="Settipalli S."/>
            <person name="Shea T."/>
            <person name="Sherpa N."/>
            <person name="Shi L."/>
            <person name="Shih D."/>
            <person name="Sparrow T."/>
            <person name="Spaulding J."/>
            <person name="Stalker J."/>
            <person name="Stange-Thomann N."/>
            <person name="Stavropoulos S."/>
            <person name="Stone C."/>
            <person name="Strader C."/>
            <person name="Tesfaye S."/>
            <person name="Thomson T."/>
            <person name="Thoulutsang Y."/>
            <person name="Thoulutsang D."/>
            <person name="Topham K."/>
            <person name="Topping I."/>
            <person name="Tsamla T."/>
            <person name="Vassiliev H."/>
            <person name="Vo A."/>
            <person name="Wangchuk T."/>
            <person name="Wangdi T."/>
            <person name="Weiand M."/>
            <person name="Wilkinson J."/>
            <person name="Wilson A."/>
            <person name="Yadav S."/>
            <person name="Young G."/>
            <person name="Yu Q."/>
            <person name="Zembek L."/>
            <person name="Zhong D."/>
            <person name="Zimmer A."/>
            <person name="Zwirko Z."/>
            <person name="Jaffe D.B."/>
            <person name="Alvarez P."/>
            <person name="Brockman W."/>
            <person name="Butler J."/>
            <person name="Chin C."/>
            <person name="Gnerre S."/>
            <person name="Grabherr M."/>
            <person name="Kleber M."/>
            <person name="Mauceli E."/>
            <person name="MacCallum I."/>
        </authorList>
    </citation>
    <scope>NUCLEOTIDE SEQUENCE [LARGE SCALE GENOMIC DNA]</scope>
    <source>
        <strain evidence="4">Tucson 14030-0811.24</strain>
    </source>
</reference>
<name>A0A0Q9WRC5_DROWI</name>
<protein>
    <recommendedName>
        <fullName evidence="2">C-type lectin domain-containing protein</fullName>
    </recommendedName>
</protein>
<accession>A0A0Q9WRC5</accession>
<dbReference type="CDD" id="cd00037">
    <property type="entry name" value="CLECT"/>
    <property type="match status" value="1"/>
</dbReference>
<keyword evidence="1" id="KW-0732">Signal</keyword>
<dbReference type="InterPro" id="IPR001304">
    <property type="entry name" value="C-type_lectin-like"/>
</dbReference>
<dbReference type="OrthoDB" id="7647695at2759"/>
<dbReference type="Proteomes" id="UP000007798">
    <property type="component" value="Unassembled WGS sequence"/>
</dbReference>
<dbReference type="KEGG" id="dwi:26529206"/>
<organism evidence="3 4">
    <name type="scientific">Drosophila willistoni</name>
    <name type="common">Fruit fly</name>
    <dbReference type="NCBI Taxonomy" id="7260"/>
    <lineage>
        <taxon>Eukaryota</taxon>
        <taxon>Metazoa</taxon>
        <taxon>Ecdysozoa</taxon>
        <taxon>Arthropoda</taxon>
        <taxon>Hexapoda</taxon>
        <taxon>Insecta</taxon>
        <taxon>Pterygota</taxon>
        <taxon>Neoptera</taxon>
        <taxon>Endopterygota</taxon>
        <taxon>Diptera</taxon>
        <taxon>Brachycera</taxon>
        <taxon>Muscomorpha</taxon>
        <taxon>Ephydroidea</taxon>
        <taxon>Drosophilidae</taxon>
        <taxon>Drosophila</taxon>
        <taxon>Sophophora</taxon>
    </lineage>
</organism>
<keyword evidence="4" id="KW-1185">Reference proteome</keyword>
<dbReference type="SMART" id="SM00034">
    <property type="entry name" value="CLECT"/>
    <property type="match status" value="1"/>
</dbReference>
<dbReference type="Pfam" id="PF00059">
    <property type="entry name" value="Lectin_C"/>
    <property type="match status" value="1"/>
</dbReference>
<dbReference type="AlphaFoldDB" id="A0A0Q9WRC5"/>
<feature type="signal peptide" evidence="1">
    <location>
        <begin position="1"/>
        <end position="20"/>
    </location>
</feature>
<dbReference type="InterPro" id="IPR050111">
    <property type="entry name" value="C-type_lectin/snaclec_domain"/>
</dbReference>
<feature type="chain" id="PRO_5006387058" description="C-type lectin domain-containing protein" evidence="1">
    <location>
        <begin position="21"/>
        <end position="169"/>
    </location>
</feature>
<dbReference type="PROSITE" id="PS50041">
    <property type="entry name" value="C_TYPE_LECTIN_2"/>
    <property type="match status" value="1"/>
</dbReference>
<dbReference type="PANTHER" id="PTHR22803">
    <property type="entry name" value="MANNOSE, PHOSPHOLIPASE, LECTIN RECEPTOR RELATED"/>
    <property type="match status" value="1"/>
</dbReference>
<dbReference type="EMBL" id="CH963920">
    <property type="protein sequence ID" value="KRF98771.1"/>
    <property type="molecule type" value="Genomic_DNA"/>
</dbReference>
<evidence type="ECO:0000313" key="4">
    <source>
        <dbReference type="Proteomes" id="UP000007798"/>
    </source>
</evidence>
<gene>
    <name evidence="3" type="primary">Dwil\GK27204</name>
    <name evidence="3" type="ORF">Dwil_GK27204</name>
</gene>
<proteinExistence type="predicted"/>
<evidence type="ECO:0000256" key="1">
    <source>
        <dbReference type="SAM" id="SignalP"/>
    </source>
</evidence>